<dbReference type="InterPro" id="IPR001781">
    <property type="entry name" value="Znf_LIM"/>
</dbReference>
<evidence type="ECO:0000256" key="3">
    <source>
        <dbReference type="ARBA" id="ARBA00022490"/>
    </source>
</evidence>
<protein>
    <submittedName>
        <fullName evidence="10">PDZ and LIM domain 5 isoform X3</fullName>
    </submittedName>
</protein>
<dbReference type="FunFam" id="2.10.110.10:FF:000069">
    <property type="entry name" value="Uncharacterized protein, isoform Z"/>
    <property type="match status" value="1"/>
</dbReference>
<evidence type="ECO:0000256" key="5">
    <source>
        <dbReference type="ARBA" id="ARBA00022737"/>
    </source>
</evidence>
<keyword evidence="8" id="KW-0440">LIM domain</keyword>
<keyword evidence="7" id="KW-0965">Cell junction</keyword>
<dbReference type="CDD" id="cd09361">
    <property type="entry name" value="LIM1_Enigma_like"/>
    <property type="match status" value="1"/>
</dbReference>
<dbReference type="PANTHER" id="PTHR24214:SF38">
    <property type="entry name" value="PDZ AND LIM DOMAIN PROTEIN ZASP-RELATED"/>
    <property type="match status" value="1"/>
</dbReference>
<dbReference type="GO" id="GO:0061061">
    <property type="term" value="P:muscle structure development"/>
    <property type="evidence" value="ECO:0007669"/>
    <property type="project" value="TreeGrafter"/>
</dbReference>
<evidence type="ECO:0000256" key="8">
    <source>
        <dbReference type="ARBA" id="ARBA00023038"/>
    </source>
</evidence>
<dbReference type="FunFam" id="2.30.42.10:FF:000055">
    <property type="entry name" value="PDZ and LIM domain protein 3"/>
    <property type="match status" value="1"/>
</dbReference>
<keyword evidence="6" id="KW-0862">Zinc</keyword>
<dbReference type="GO" id="GO:0051371">
    <property type="term" value="F:muscle alpha-actinin binding"/>
    <property type="evidence" value="ECO:0007669"/>
    <property type="project" value="TreeGrafter"/>
</dbReference>
<feature type="region of interest" description="Disordered" evidence="9">
    <location>
        <begin position="111"/>
        <end position="316"/>
    </location>
</feature>
<dbReference type="Gene3D" id="2.10.110.10">
    <property type="entry name" value="Cysteine Rich Protein"/>
    <property type="match status" value="3"/>
</dbReference>
<dbReference type="PROSITE" id="PS00478">
    <property type="entry name" value="LIM_DOMAIN_1"/>
    <property type="match status" value="1"/>
</dbReference>
<dbReference type="SUPFAM" id="SSF57716">
    <property type="entry name" value="Glucocorticoid receptor-like (DNA-binding domain)"/>
    <property type="match status" value="3"/>
</dbReference>
<dbReference type="Pfam" id="PF00412">
    <property type="entry name" value="LIM"/>
    <property type="match status" value="3"/>
</dbReference>
<evidence type="ECO:0000256" key="2">
    <source>
        <dbReference type="ARBA" id="ARBA00004496"/>
    </source>
</evidence>
<gene>
    <name evidence="10" type="ORF">PACLA_8A007945</name>
</gene>
<evidence type="ECO:0000256" key="4">
    <source>
        <dbReference type="ARBA" id="ARBA00022723"/>
    </source>
</evidence>
<dbReference type="OrthoDB" id="5911912at2759"/>
<feature type="compositionally biased region" description="Polar residues" evidence="9">
    <location>
        <begin position="228"/>
        <end position="240"/>
    </location>
</feature>
<evidence type="ECO:0000256" key="1">
    <source>
        <dbReference type="ARBA" id="ARBA00004282"/>
    </source>
</evidence>
<dbReference type="FunFam" id="2.10.110.10:FF:000008">
    <property type="entry name" value="Paxillin isoform 1"/>
    <property type="match status" value="1"/>
</dbReference>
<evidence type="ECO:0000256" key="6">
    <source>
        <dbReference type="ARBA" id="ARBA00022833"/>
    </source>
</evidence>
<dbReference type="InterPro" id="IPR036034">
    <property type="entry name" value="PDZ_sf"/>
</dbReference>
<keyword evidence="11" id="KW-1185">Reference proteome</keyword>
<dbReference type="GO" id="GO:0001725">
    <property type="term" value="C:stress fiber"/>
    <property type="evidence" value="ECO:0007669"/>
    <property type="project" value="TreeGrafter"/>
</dbReference>
<organism evidence="10 11">
    <name type="scientific">Paramuricea clavata</name>
    <name type="common">Red gorgonian</name>
    <name type="synonym">Violescent sea-whip</name>
    <dbReference type="NCBI Taxonomy" id="317549"/>
    <lineage>
        <taxon>Eukaryota</taxon>
        <taxon>Metazoa</taxon>
        <taxon>Cnidaria</taxon>
        <taxon>Anthozoa</taxon>
        <taxon>Octocorallia</taxon>
        <taxon>Malacalcyonacea</taxon>
        <taxon>Plexauridae</taxon>
        <taxon>Paramuricea</taxon>
    </lineage>
</organism>
<reference evidence="10" key="1">
    <citation type="submission" date="2020-04" db="EMBL/GenBank/DDBJ databases">
        <authorList>
            <person name="Alioto T."/>
            <person name="Alioto T."/>
            <person name="Gomez Garrido J."/>
        </authorList>
    </citation>
    <scope>NUCLEOTIDE SEQUENCE</scope>
    <source>
        <strain evidence="10">A484AB</strain>
    </source>
</reference>
<dbReference type="SUPFAM" id="SSF50156">
    <property type="entry name" value="PDZ domain-like"/>
    <property type="match status" value="1"/>
</dbReference>
<dbReference type="Gene3D" id="2.30.42.10">
    <property type="match status" value="1"/>
</dbReference>
<dbReference type="InterPro" id="IPR050604">
    <property type="entry name" value="PDZ-LIM_domain"/>
</dbReference>
<accession>A0A6S7FXR5</accession>
<evidence type="ECO:0000256" key="9">
    <source>
        <dbReference type="SAM" id="MobiDB-lite"/>
    </source>
</evidence>
<proteinExistence type="predicted"/>
<dbReference type="GO" id="GO:0046872">
    <property type="term" value="F:metal ion binding"/>
    <property type="evidence" value="ECO:0007669"/>
    <property type="project" value="UniProtKB-KW"/>
</dbReference>
<dbReference type="GO" id="GO:0005912">
    <property type="term" value="C:adherens junction"/>
    <property type="evidence" value="ECO:0007669"/>
    <property type="project" value="TreeGrafter"/>
</dbReference>
<evidence type="ECO:0000256" key="7">
    <source>
        <dbReference type="ARBA" id="ARBA00022949"/>
    </source>
</evidence>
<evidence type="ECO:0000313" key="11">
    <source>
        <dbReference type="Proteomes" id="UP001152795"/>
    </source>
</evidence>
<dbReference type="PANTHER" id="PTHR24214">
    <property type="entry name" value="PDZ AND LIM DOMAIN PROTEIN ZASP"/>
    <property type="match status" value="1"/>
</dbReference>
<dbReference type="InterPro" id="IPR001478">
    <property type="entry name" value="PDZ"/>
</dbReference>
<dbReference type="PROSITE" id="PS50106">
    <property type="entry name" value="PDZ"/>
    <property type="match status" value="1"/>
</dbReference>
<dbReference type="GO" id="GO:0005737">
    <property type="term" value="C:cytoplasm"/>
    <property type="evidence" value="ECO:0007669"/>
    <property type="project" value="UniProtKB-SubCell"/>
</dbReference>
<keyword evidence="5" id="KW-0677">Repeat</keyword>
<dbReference type="Pfam" id="PF00595">
    <property type="entry name" value="PDZ"/>
    <property type="match status" value="1"/>
</dbReference>
<keyword evidence="4" id="KW-0479">Metal-binding</keyword>
<sequence>MSENNYEVVLSGGGPFGFRLQGGKEFGRGLAIQSITSGGKADGKGICSGDSLIAINGQTTEGMTHIEAQNAIKRSQTLKLNLNRKAGNLAASMGKKDAVVTVETTHSAKVDYKYNPKPKPFGAPKPAPAPVKSPTPKPAPPVEKKDDNLEDSEVLKMLRSSNISEQGTGLRRTDHGRRISRGSDNNDEDLPPPPPEAYEEENIGPQSKTFRLLEKSINSGEDHPSALSRPSANPPTTTRISAPKPYSPPSHSRPPQAITVHTGSPPAPAYNKPARSYGGAPAPEAPAAPVSHPAQPTPAQPRVNAPPQKKPGTPSCEHCGEVIQGPFVSALGRNWHPDHFRCGGCQCSLQNIGFVEEGGLMFCENCYNHRFAPKCASCNQPIIGVSVKALGKVYHQDHFTCNHCGKQLAGEGFHVENGDPYCSQDYKELFCVKCYSCKQIIRAGDRWMEAVNQKWHADCFRCMVSYLAICTR</sequence>
<dbReference type="AlphaFoldDB" id="A0A6S7FXR5"/>
<dbReference type="PROSITE" id="PS50023">
    <property type="entry name" value="LIM_DOMAIN_2"/>
    <property type="match status" value="2"/>
</dbReference>
<evidence type="ECO:0000313" key="10">
    <source>
        <dbReference type="EMBL" id="CAB3985024.1"/>
    </source>
</evidence>
<comment type="caution">
    <text evidence="10">The sequence shown here is derived from an EMBL/GenBank/DDBJ whole genome shotgun (WGS) entry which is preliminary data.</text>
</comment>
<dbReference type="GO" id="GO:0031941">
    <property type="term" value="C:filamentous actin"/>
    <property type="evidence" value="ECO:0007669"/>
    <property type="project" value="TreeGrafter"/>
</dbReference>
<dbReference type="EMBL" id="CACRXK020000818">
    <property type="protein sequence ID" value="CAB3985024.1"/>
    <property type="molecule type" value="Genomic_DNA"/>
</dbReference>
<feature type="compositionally biased region" description="Low complexity" evidence="9">
    <location>
        <begin position="280"/>
        <end position="294"/>
    </location>
</feature>
<keyword evidence="3" id="KW-0963">Cytoplasm</keyword>
<comment type="subcellular location">
    <subcellularLocation>
        <location evidence="1">Cell junction</location>
    </subcellularLocation>
    <subcellularLocation>
        <location evidence="2">Cytoplasm</location>
    </subcellularLocation>
</comment>
<dbReference type="GO" id="GO:0003779">
    <property type="term" value="F:actin binding"/>
    <property type="evidence" value="ECO:0007669"/>
    <property type="project" value="TreeGrafter"/>
</dbReference>
<dbReference type="SMART" id="SM00228">
    <property type="entry name" value="PDZ"/>
    <property type="match status" value="1"/>
</dbReference>
<name>A0A6S7FXR5_PARCT</name>
<dbReference type="Proteomes" id="UP001152795">
    <property type="component" value="Unassembled WGS sequence"/>
</dbReference>
<feature type="compositionally biased region" description="Pro residues" evidence="9">
    <location>
        <begin position="117"/>
        <end position="141"/>
    </location>
</feature>
<dbReference type="SMART" id="SM00132">
    <property type="entry name" value="LIM"/>
    <property type="match status" value="3"/>
</dbReference>
<dbReference type="GO" id="GO:0030036">
    <property type="term" value="P:actin cytoskeleton organization"/>
    <property type="evidence" value="ECO:0007669"/>
    <property type="project" value="TreeGrafter"/>
</dbReference>